<dbReference type="AlphaFoldDB" id="A0A833WGY3"/>
<evidence type="ECO:0000313" key="2">
    <source>
        <dbReference type="EMBL" id="KAF4148723.1"/>
    </source>
</evidence>
<protein>
    <submittedName>
        <fullName evidence="1">Uncharacterized protein</fullName>
    </submittedName>
</protein>
<evidence type="ECO:0000313" key="3">
    <source>
        <dbReference type="Proteomes" id="UP000602510"/>
    </source>
</evidence>
<name>A0A833WGY3_PHYIN</name>
<accession>A0A833WGY3</accession>
<sequence length="47" mass="5377">MNRRSNTYDNGAIVYQTTTSKLIQEMAQRYKEEVSSKIEAAPMYGCV</sequence>
<dbReference type="EMBL" id="WSZM01000125">
    <property type="protein sequence ID" value="KAF4041362.1"/>
    <property type="molecule type" value="Genomic_DNA"/>
</dbReference>
<dbReference type="Proteomes" id="UP000602510">
    <property type="component" value="Unassembled WGS sequence"/>
</dbReference>
<reference evidence="1" key="1">
    <citation type="submission" date="2020-04" db="EMBL/GenBank/DDBJ databases">
        <title>Hybrid Assembly of Korean Phytophthora infestans isolates.</title>
        <authorList>
            <person name="Prokchorchik M."/>
            <person name="Lee Y."/>
            <person name="Seo J."/>
            <person name="Cho J.-H."/>
            <person name="Park Y.-E."/>
            <person name="Jang D.-C."/>
            <person name="Im J.-S."/>
            <person name="Choi J.-G."/>
            <person name="Park H.-J."/>
            <person name="Lee G.-B."/>
            <person name="Lee Y.-G."/>
            <person name="Hong S.-Y."/>
            <person name="Cho K."/>
            <person name="Sohn K.H."/>
        </authorList>
    </citation>
    <scope>NUCLEOTIDE SEQUENCE</scope>
    <source>
        <strain evidence="1">KR_1_A1</strain>
        <strain evidence="2">KR_2_A2</strain>
    </source>
</reference>
<gene>
    <name evidence="1" type="ORF">GN244_ATG06359</name>
    <name evidence="2" type="ORF">GN958_ATG02079</name>
</gene>
<dbReference type="EMBL" id="JAACNO010000242">
    <property type="protein sequence ID" value="KAF4148723.1"/>
    <property type="molecule type" value="Genomic_DNA"/>
</dbReference>
<proteinExistence type="predicted"/>
<dbReference type="Proteomes" id="UP000704712">
    <property type="component" value="Unassembled WGS sequence"/>
</dbReference>
<comment type="caution">
    <text evidence="1">The sequence shown here is derived from an EMBL/GenBank/DDBJ whole genome shotgun (WGS) entry which is preliminary data.</text>
</comment>
<organism evidence="1 3">
    <name type="scientific">Phytophthora infestans</name>
    <name type="common">Potato late blight agent</name>
    <name type="synonym">Botrytis infestans</name>
    <dbReference type="NCBI Taxonomy" id="4787"/>
    <lineage>
        <taxon>Eukaryota</taxon>
        <taxon>Sar</taxon>
        <taxon>Stramenopiles</taxon>
        <taxon>Oomycota</taxon>
        <taxon>Peronosporomycetes</taxon>
        <taxon>Peronosporales</taxon>
        <taxon>Peronosporaceae</taxon>
        <taxon>Phytophthora</taxon>
    </lineage>
</organism>
<evidence type="ECO:0000313" key="1">
    <source>
        <dbReference type="EMBL" id="KAF4041362.1"/>
    </source>
</evidence>
<keyword evidence="3" id="KW-1185">Reference proteome</keyword>